<gene>
    <name evidence="1" type="ORF">SORDD15_01194</name>
    <name evidence="2" type="ORF">SORDD21_01510</name>
</gene>
<dbReference type="PATRIC" id="fig|1303.78.peg.1262"/>
<evidence type="ECO:0000313" key="2">
    <source>
        <dbReference type="EMBL" id="KXT89980.1"/>
    </source>
</evidence>
<reference evidence="3 4" key="1">
    <citation type="submission" date="2016-01" db="EMBL/GenBank/DDBJ databases">
        <title>Highly variable Streptococcus oralis are common among viridans streptococci isolated from primates.</title>
        <authorList>
            <person name="Denapaite D."/>
            <person name="Rieger M."/>
            <person name="Koendgen S."/>
            <person name="Brueckner R."/>
            <person name="Ochigava I."/>
            <person name="Kappeler P."/>
            <person name="Maetz-Rensing K."/>
            <person name="Leendertz F."/>
            <person name="Hakenbeck R."/>
        </authorList>
    </citation>
    <scope>NUCLEOTIDE SEQUENCE [LARGE SCALE GENOMIC DNA]</scope>
    <source>
        <strain evidence="1 4">DD15</strain>
        <strain evidence="2 3">DD21</strain>
    </source>
</reference>
<sequence>MRFHNRQYSLDGRRRKNGFVCSDEFIDELQPLAQKSERELLGYKK</sequence>
<evidence type="ECO:0000313" key="1">
    <source>
        <dbReference type="EMBL" id="KXT80662.1"/>
    </source>
</evidence>
<evidence type="ECO:0000313" key="3">
    <source>
        <dbReference type="Proteomes" id="UP000070053"/>
    </source>
</evidence>
<organism evidence="1 4">
    <name type="scientific">Streptococcus oralis</name>
    <dbReference type="NCBI Taxonomy" id="1303"/>
    <lineage>
        <taxon>Bacteria</taxon>
        <taxon>Bacillati</taxon>
        <taxon>Bacillota</taxon>
        <taxon>Bacilli</taxon>
        <taxon>Lactobacillales</taxon>
        <taxon>Streptococcaceae</taxon>
        <taxon>Streptococcus</taxon>
    </lineage>
</organism>
<comment type="caution">
    <text evidence="1">The sequence shown here is derived from an EMBL/GenBank/DDBJ whole genome shotgun (WGS) entry which is preliminary data.</text>
</comment>
<evidence type="ECO:0000313" key="4">
    <source>
        <dbReference type="Proteomes" id="UP000070678"/>
    </source>
</evidence>
<accession>A0A081QWE1</accession>
<name>A0A081QWE1_STROR</name>
<dbReference type="AlphaFoldDB" id="A0A081QWE1"/>
<proteinExistence type="predicted"/>
<dbReference type="EMBL" id="LQNX01000062">
    <property type="protein sequence ID" value="KXT80662.1"/>
    <property type="molecule type" value="Genomic_DNA"/>
</dbReference>
<dbReference type="Proteomes" id="UP000070053">
    <property type="component" value="Unassembled WGS sequence"/>
</dbReference>
<dbReference type="Proteomes" id="UP000070678">
    <property type="component" value="Unassembled WGS sequence"/>
</dbReference>
<protein>
    <submittedName>
        <fullName evidence="1">Uncharacterized protein</fullName>
    </submittedName>
</protein>
<dbReference type="EMBL" id="LQZP01000369">
    <property type="protein sequence ID" value="KXT89980.1"/>
    <property type="molecule type" value="Genomic_DNA"/>
</dbReference>